<comment type="caution">
    <text evidence="1">The sequence shown here is derived from an EMBL/GenBank/DDBJ whole genome shotgun (WGS) entry which is preliminary data.</text>
</comment>
<protein>
    <submittedName>
        <fullName evidence="1">Uncharacterized protein</fullName>
    </submittedName>
</protein>
<dbReference type="EMBL" id="CAJPIN010089002">
    <property type="protein sequence ID" value="CAG2068395.1"/>
    <property type="molecule type" value="Genomic_DNA"/>
</dbReference>
<evidence type="ECO:0000313" key="1">
    <source>
        <dbReference type="EMBL" id="CAG2068395.1"/>
    </source>
</evidence>
<accession>A0ABN7PQD3</accession>
<organism evidence="1 2">
    <name type="scientific">Timema podura</name>
    <name type="common">Walking stick</name>
    <dbReference type="NCBI Taxonomy" id="61482"/>
    <lineage>
        <taxon>Eukaryota</taxon>
        <taxon>Metazoa</taxon>
        <taxon>Ecdysozoa</taxon>
        <taxon>Arthropoda</taxon>
        <taxon>Hexapoda</taxon>
        <taxon>Insecta</taxon>
        <taxon>Pterygota</taxon>
        <taxon>Neoptera</taxon>
        <taxon>Polyneoptera</taxon>
        <taxon>Phasmatodea</taxon>
        <taxon>Timematodea</taxon>
        <taxon>Timematoidea</taxon>
        <taxon>Timematidae</taxon>
        <taxon>Timema</taxon>
    </lineage>
</organism>
<keyword evidence="2" id="KW-1185">Reference proteome</keyword>
<proteinExistence type="predicted"/>
<reference evidence="1" key="1">
    <citation type="submission" date="2021-03" db="EMBL/GenBank/DDBJ databases">
        <authorList>
            <person name="Tran Van P."/>
        </authorList>
    </citation>
    <scope>NUCLEOTIDE SEQUENCE</scope>
</reference>
<name>A0ABN7PQD3_TIMPD</name>
<evidence type="ECO:0000313" key="2">
    <source>
        <dbReference type="Proteomes" id="UP001153148"/>
    </source>
</evidence>
<feature type="non-terminal residue" evidence="1">
    <location>
        <position position="90"/>
    </location>
</feature>
<gene>
    <name evidence="1" type="ORF">TPAB3V08_LOCUS15338</name>
</gene>
<sequence length="90" mass="9764">MAAAVRTVSALADALDRVESDDTEMNNSKQELRGKFVDVLDQIPMNSMTAVTQVSTALQKVLGTEYDTVDDEGANKAANVIEDITIKLFD</sequence>
<dbReference type="Proteomes" id="UP001153148">
    <property type="component" value="Unassembled WGS sequence"/>
</dbReference>